<evidence type="ECO:0000313" key="2">
    <source>
        <dbReference type="Proteomes" id="UP000092666"/>
    </source>
</evidence>
<dbReference type="Proteomes" id="UP000092666">
    <property type="component" value="Unassembled WGS sequence"/>
</dbReference>
<protein>
    <submittedName>
        <fullName evidence="1">Uncharacterized protein</fullName>
    </submittedName>
</protein>
<evidence type="ECO:0000313" key="1">
    <source>
        <dbReference type="EMBL" id="OCF35873.1"/>
    </source>
</evidence>
<keyword evidence="2" id="KW-1185">Reference proteome</keyword>
<proteinExistence type="predicted"/>
<sequence length="64" mass="6834">MAFEVPTIENNIRSFIQIVRDDQSAGSSDDAVTAAAKKKKKGSAITAVRLETTNGPSIELNDVL</sequence>
<dbReference type="AlphaFoldDB" id="A0A1B9GXY3"/>
<dbReference type="Gene3D" id="3.30.190.20">
    <property type="match status" value="1"/>
</dbReference>
<organism evidence="1 2">
    <name type="scientific">Kwoniella heveanensis BCC8398</name>
    <dbReference type="NCBI Taxonomy" id="1296120"/>
    <lineage>
        <taxon>Eukaryota</taxon>
        <taxon>Fungi</taxon>
        <taxon>Dikarya</taxon>
        <taxon>Basidiomycota</taxon>
        <taxon>Agaricomycotina</taxon>
        <taxon>Tremellomycetes</taxon>
        <taxon>Tremellales</taxon>
        <taxon>Cryptococcaceae</taxon>
        <taxon>Kwoniella</taxon>
    </lineage>
</organism>
<dbReference type="STRING" id="1296120.A0A1B9GXY3"/>
<name>A0A1B9GXY3_9TREE</name>
<accession>A0A1B9GXY3</accession>
<dbReference type="EMBL" id="KI669497">
    <property type="protein sequence ID" value="OCF35873.1"/>
    <property type="molecule type" value="Genomic_DNA"/>
</dbReference>
<reference evidence="1 2" key="1">
    <citation type="submission" date="2013-07" db="EMBL/GenBank/DDBJ databases">
        <title>The Genome Sequence of Cryptococcus heveanensis BCC8398.</title>
        <authorList>
            <consortium name="The Broad Institute Genome Sequencing Platform"/>
            <person name="Cuomo C."/>
            <person name="Litvintseva A."/>
            <person name="Chen Y."/>
            <person name="Heitman J."/>
            <person name="Sun S."/>
            <person name="Springer D."/>
            <person name="Dromer F."/>
            <person name="Young S.K."/>
            <person name="Zeng Q."/>
            <person name="Gargeya S."/>
            <person name="Fitzgerald M."/>
            <person name="Abouelleil A."/>
            <person name="Alvarado L."/>
            <person name="Berlin A.M."/>
            <person name="Chapman S.B."/>
            <person name="Dewar J."/>
            <person name="Goldberg J."/>
            <person name="Griggs A."/>
            <person name="Gujja S."/>
            <person name="Hansen M."/>
            <person name="Howarth C."/>
            <person name="Imamovic A."/>
            <person name="Larimer J."/>
            <person name="McCowan C."/>
            <person name="Murphy C."/>
            <person name="Pearson M."/>
            <person name="Priest M."/>
            <person name="Roberts A."/>
            <person name="Saif S."/>
            <person name="Shea T."/>
            <person name="Sykes S."/>
            <person name="Wortman J."/>
            <person name="Nusbaum C."/>
            <person name="Birren B."/>
        </authorList>
    </citation>
    <scope>NUCLEOTIDE SEQUENCE [LARGE SCALE GENOMIC DNA]</scope>
    <source>
        <strain evidence="1 2">BCC8398</strain>
    </source>
</reference>
<gene>
    <name evidence="1" type="ORF">I316_02366</name>
</gene>
<reference evidence="2" key="2">
    <citation type="submission" date="2013-12" db="EMBL/GenBank/DDBJ databases">
        <title>Evolution of pathogenesis and genome organization in the Tremellales.</title>
        <authorList>
            <person name="Cuomo C."/>
            <person name="Litvintseva A."/>
            <person name="Heitman J."/>
            <person name="Chen Y."/>
            <person name="Sun S."/>
            <person name="Springer D."/>
            <person name="Dromer F."/>
            <person name="Young S."/>
            <person name="Zeng Q."/>
            <person name="Chapman S."/>
            <person name="Gujja S."/>
            <person name="Saif S."/>
            <person name="Birren B."/>
        </authorList>
    </citation>
    <scope>NUCLEOTIDE SEQUENCE [LARGE SCALE GENOMIC DNA]</scope>
    <source>
        <strain evidence="2">BCC8398</strain>
    </source>
</reference>